<name>A0A448XC81_9PLAT</name>
<proteinExistence type="predicted"/>
<evidence type="ECO:0000313" key="2">
    <source>
        <dbReference type="EMBL" id="VEL33467.1"/>
    </source>
</evidence>
<reference evidence="2" key="1">
    <citation type="submission" date="2018-11" db="EMBL/GenBank/DDBJ databases">
        <authorList>
            <consortium name="Pathogen Informatics"/>
        </authorList>
    </citation>
    <scope>NUCLEOTIDE SEQUENCE</scope>
</reference>
<comment type="caution">
    <text evidence="2">The sequence shown here is derived from an EMBL/GenBank/DDBJ whole genome shotgun (WGS) entry which is preliminary data.</text>
</comment>
<keyword evidence="3" id="KW-1185">Reference proteome</keyword>
<sequence length="345" mass="38006">MTTTMADDFGLVFVRFTAIVFSSFLGPLFPHHLLYSRLCLPSVCCLACLHQTDFPLSQSTFNINYRNSALDCHRTSQPANLPNQTQQYRQFQQQIEGHSANPHQLKHARVHLQHHCHTLANGHGILPDQTRIHPGLTQASYPLPGLCCMDRTISLPYCSTAFYSELGSTNSRLSGCRPVSGCQHRQVNNNRSNSFALGEPTGFRKRRKNSSFQMVGMCNSWYGGQSQVRRGLAPDRLGVWIPVPATSSVTATTEMHSRGFASSAGGSLQCLHMQTSVSPTMGKPALMSFGDPKRLSAFRLTGLQNISAPQSPLRVLRIQPTIPSLQHCLSDAPTAQSTDPECLAR</sequence>
<gene>
    <name evidence="2" type="ORF">PXEA_LOCUS26907</name>
</gene>
<dbReference type="Proteomes" id="UP000784294">
    <property type="component" value="Unassembled WGS sequence"/>
</dbReference>
<feature type="transmembrane region" description="Helical" evidence="1">
    <location>
        <begin position="12"/>
        <end position="35"/>
    </location>
</feature>
<dbReference type="AlphaFoldDB" id="A0A448XC81"/>
<accession>A0A448XC81</accession>
<evidence type="ECO:0000313" key="3">
    <source>
        <dbReference type="Proteomes" id="UP000784294"/>
    </source>
</evidence>
<keyword evidence="1" id="KW-1133">Transmembrane helix</keyword>
<keyword evidence="1" id="KW-0812">Transmembrane</keyword>
<dbReference type="EMBL" id="CAAALY010245821">
    <property type="protein sequence ID" value="VEL33467.1"/>
    <property type="molecule type" value="Genomic_DNA"/>
</dbReference>
<evidence type="ECO:0000256" key="1">
    <source>
        <dbReference type="SAM" id="Phobius"/>
    </source>
</evidence>
<protein>
    <submittedName>
        <fullName evidence="2">Uncharacterized protein</fullName>
    </submittedName>
</protein>
<organism evidence="2 3">
    <name type="scientific">Protopolystoma xenopodis</name>
    <dbReference type="NCBI Taxonomy" id="117903"/>
    <lineage>
        <taxon>Eukaryota</taxon>
        <taxon>Metazoa</taxon>
        <taxon>Spiralia</taxon>
        <taxon>Lophotrochozoa</taxon>
        <taxon>Platyhelminthes</taxon>
        <taxon>Monogenea</taxon>
        <taxon>Polyopisthocotylea</taxon>
        <taxon>Polystomatidea</taxon>
        <taxon>Polystomatidae</taxon>
        <taxon>Protopolystoma</taxon>
    </lineage>
</organism>
<keyword evidence="1" id="KW-0472">Membrane</keyword>